<evidence type="ECO:0000313" key="1">
    <source>
        <dbReference type="EMBL" id="RYC29676.1"/>
    </source>
</evidence>
<name>A0A4Q2U4G2_9HYPH</name>
<accession>A0A4Q2U4G2</accession>
<evidence type="ECO:0000313" key="2">
    <source>
        <dbReference type="Proteomes" id="UP000290759"/>
    </source>
</evidence>
<organism evidence="1 2">
    <name type="scientific">Lichenibacterium minor</name>
    <dbReference type="NCBI Taxonomy" id="2316528"/>
    <lineage>
        <taxon>Bacteria</taxon>
        <taxon>Pseudomonadati</taxon>
        <taxon>Pseudomonadota</taxon>
        <taxon>Alphaproteobacteria</taxon>
        <taxon>Hyphomicrobiales</taxon>
        <taxon>Lichenihabitantaceae</taxon>
        <taxon>Lichenibacterium</taxon>
    </lineage>
</organism>
<dbReference type="EMBL" id="QYBB01000043">
    <property type="protein sequence ID" value="RYC29676.1"/>
    <property type="molecule type" value="Genomic_DNA"/>
</dbReference>
<protein>
    <submittedName>
        <fullName evidence="1">Uncharacterized protein</fullName>
    </submittedName>
</protein>
<comment type="caution">
    <text evidence="1">The sequence shown here is derived from an EMBL/GenBank/DDBJ whole genome shotgun (WGS) entry which is preliminary data.</text>
</comment>
<dbReference type="AlphaFoldDB" id="A0A4Q2U4G2"/>
<sequence>MVPHDHDEITNESGVIRRISDHYLTPGPDGKRQISTMALQKSSGANGGMSVDLEQSILAAGDDVVTHVTSPQFLGSVKFVTGDLRQEELLVGYDPLPDNIHHGEVWGNLSKGKQRRLLKKAEWCVEIPNAIITAG</sequence>
<reference evidence="1 2" key="2">
    <citation type="submission" date="2019-02" db="EMBL/GenBank/DDBJ databases">
        <title>'Lichenibacterium ramalinii' gen. nov. sp. nov., 'Lichenibacterium minor' gen. nov. sp. nov.</title>
        <authorList>
            <person name="Pankratov T."/>
        </authorList>
    </citation>
    <scope>NUCLEOTIDE SEQUENCE [LARGE SCALE GENOMIC DNA]</scope>
    <source>
        <strain evidence="1 2">RmlP026</strain>
    </source>
</reference>
<proteinExistence type="predicted"/>
<gene>
    <name evidence="1" type="ORF">D3273_22640</name>
</gene>
<reference evidence="1 2" key="1">
    <citation type="submission" date="2018-12" db="EMBL/GenBank/DDBJ databases">
        <authorList>
            <person name="Grouzdev D.S."/>
            <person name="Krutkina M.S."/>
        </authorList>
    </citation>
    <scope>NUCLEOTIDE SEQUENCE [LARGE SCALE GENOMIC DNA]</scope>
    <source>
        <strain evidence="1 2">RmlP026</strain>
    </source>
</reference>
<dbReference type="OrthoDB" id="8453778at2"/>
<dbReference type="Proteomes" id="UP000290759">
    <property type="component" value="Unassembled WGS sequence"/>
</dbReference>
<keyword evidence="2" id="KW-1185">Reference proteome</keyword>